<comment type="caution">
    <text evidence="1">The sequence shown here is derived from an EMBL/GenBank/DDBJ whole genome shotgun (WGS) entry which is preliminary data.</text>
</comment>
<organism evidence="1 2">
    <name type="scientific">Psophocarpus tetragonolobus</name>
    <name type="common">Winged bean</name>
    <name type="synonym">Dolichos tetragonolobus</name>
    <dbReference type="NCBI Taxonomy" id="3891"/>
    <lineage>
        <taxon>Eukaryota</taxon>
        <taxon>Viridiplantae</taxon>
        <taxon>Streptophyta</taxon>
        <taxon>Embryophyta</taxon>
        <taxon>Tracheophyta</taxon>
        <taxon>Spermatophyta</taxon>
        <taxon>Magnoliopsida</taxon>
        <taxon>eudicotyledons</taxon>
        <taxon>Gunneridae</taxon>
        <taxon>Pentapetalae</taxon>
        <taxon>rosids</taxon>
        <taxon>fabids</taxon>
        <taxon>Fabales</taxon>
        <taxon>Fabaceae</taxon>
        <taxon>Papilionoideae</taxon>
        <taxon>50 kb inversion clade</taxon>
        <taxon>NPAAA clade</taxon>
        <taxon>indigoferoid/millettioid clade</taxon>
        <taxon>Phaseoleae</taxon>
        <taxon>Psophocarpus</taxon>
    </lineage>
</organism>
<reference evidence="1 2" key="1">
    <citation type="submission" date="2024-01" db="EMBL/GenBank/DDBJ databases">
        <title>The genomes of 5 underutilized Papilionoideae crops provide insights into root nodulation and disease resistanc.</title>
        <authorList>
            <person name="Jiang F."/>
        </authorList>
    </citation>
    <scope>NUCLEOTIDE SEQUENCE [LARGE SCALE GENOMIC DNA]</scope>
    <source>
        <strain evidence="1">DUOXIRENSHENG_FW03</strain>
        <tissue evidence="1">Leaves</tissue>
    </source>
</reference>
<evidence type="ECO:0000313" key="1">
    <source>
        <dbReference type="EMBL" id="KAK7392015.1"/>
    </source>
</evidence>
<gene>
    <name evidence="1" type="ORF">VNO78_20441</name>
</gene>
<dbReference type="PANTHER" id="PTHR34023">
    <property type="entry name" value="RNASE H DOMAIN-CONTAINING PROTEIN"/>
    <property type="match status" value="1"/>
</dbReference>
<dbReference type="EMBL" id="JAYMYS010000005">
    <property type="protein sequence ID" value="KAK7392015.1"/>
    <property type="molecule type" value="Genomic_DNA"/>
</dbReference>
<proteinExistence type="predicted"/>
<evidence type="ECO:0008006" key="3">
    <source>
        <dbReference type="Google" id="ProtNLM"/>
    </source>
</evidence>
<dbReference type="PANTHER" id="PTHR34023:SF5">
    <property type="entry name" value="RNASE H TYPE-1 DOMAIN-CONTAINING PROTEIN"/>
    <property type="match status" value="1"/>
</dbReference>
<keyword evidence="2" id="KW-1185">Reference proteome</keyword>
<evidence type="ECO:0000313" key="2">
    <source>
        <dbReference type="Proteomes" id="UP001386955"/>
    </source>
</evidence>
<dbReference type="Proteomes" id="UP001386955">
    <property type="component" value="Unassembled WGS sequence"/>
</dbReference>
<sequence length="121" mass="14218">MDGCYSVSASCDFLLNQFRESSLNTSWIWCESDFKQVIHLCLLHLIPQHHRFAMIIANIHHLLRQSWSFHPSNVFHEGNSYVDLLAKYSITQVRELKVWQVPLPDFSSALLVDTVRVTFWR</sequence>
<accession>A0AAN9SBE8</accession>
<name>A0AAN9SBE8_PSOTE</name>
<protein>
    <recommendedName>
        <fullName evidence="3">RNase H type-1 domain-containing protein</fullName>
    </recommendedName>
</protein>
<dbReference type="AlphaFoldDB" id="A0AAN9SBE8"/>